<dbReference type="Proteomes" id="UP000252706">
    <property type="component" value="Unassembled WGS sequence"/>
</dbReference>
<organism evidence="2 3">
    <name type="scientific">Phaeobacter gallaeciensis</name>
    <dbReference type="NCBI Taxonomy" id="60890"/>
    <lineage>
        <taxon>Bacteria</taxon>
        <taxon>Pseudomonadati</taxon>
        <taxon>Pseudomonadota</taxon>
        <taxon>Alphaproteobacteria</taxon>
        <taxon>Rhodobacterales</taxon>
        <taxon>Roseobacteraceae</taxon>
        <taxon>Phaeobacter</taxon>
    </lineage>
</organism>
<keyword evidence="1" id="KW-0812">Transmembrane</keyword>
<comment type="caution">
    <text evidence="2">The sequence shown here is derived from an EMBL/GenBank/DDBJ whole genome shotgun (WGS) entry which is preliminary data.</text>
</comment>
<evidence type="ECO:0000256" key="1">
    <source>
        <dbReference type="SAM" id="Phobius"/>
    </source>
</evidence>
<keyword evidence="1" id="KW-1133">Transmembrane helix</keyword>
<protein>
    <submittedName>
        <fullName evidence="2">Uncharacterized protein</fullName>
    </submittedName>
</protein>
<feature type="transmembrane region" description="Helical" evidence="1">
    <location>
        <begin position="91"/>
        <end position="116"/>
    </location>
</feature>
<gene>
    <name evidence="2" type="ORF">DS909_22740</name>
</gene>
<name>A0A366WHI2_9RHOB</name>
<evidence type="ECO:0000313" key="2">
    <source>
        <dbReference type="EMBL" id="RBW49508.1"/>
    </source>
</evidence>
<accession>A0A366WHI2</accession>
<sequence>MSAEDQIAQISTLLHRKLGVRGKTLSKTLRKAKHRLPRRIHKQAMSLAKVETLAHHPKLRLTLDLTGLGAATREVTAYLNEIDLADRRKGWWLSMLGGLAFNVLVAAALLILFLWWRNLI</sequence>
<keyword evidence="1" id="KW-0472">Membrane</keyword>
<proteinExistence type="predicted"/>
<dbReference type="OrthoDB" id="7874312at2"/>
<evidence type="ECO:0000313" key="3">
    <source>
        <dbReference type="Proteomes" id="UP000252706"/>
    </source>
</evidence>
<reference evidence="2 3" key="1">
    <citation type="submission" date="2018-07" db="EMBL/GenBank/DDBJ databases">
        <title>Modular assembly of carbohydrate-degrading microbial communities in the ocean.</title>
        <authorList>
            <person name="Enke T.N."/>
            <person name="Datta M.S."/>
            <person name="Schwartzman J.A."/>
            <person name="Cermak N."/>
            <person name="Schmitz D.A."/>
            <person name="Barrere J."/>
            <person name="Cordero O.X."/>
        </authorList>
    </citation>
    <scope>NUCLEOTIDE SEQUENCE [LARGE SCALE GENOMIC DNA]</scope>
    <source>
        <strain evidence="2 3">C3M10</strain>
    </source>
</reference>
<dbReference type="EMBL" id="QOCE01000054">
    <property type="protein sequence ID" value="RBW49508.1"/>
    <property type="molecule type" value="Genomic_DNA"/>
</dbReference>
<dbReference type="AlphaFoldDB" id="A0A366WHI2"/>